<feature type="region of interest" description="Disordered" evidence="1">
    <location>
        <begin position="381"/>
        <end position="400"/>
    </location>
</feature>
<organism evidence="2 3">
    <name type="scientific">Triparma strigata</name>
    <dbReference type="NCBI Taxonomy" id="1606541"/>
    <lineage>
        <taxon>Eukaryota</taxon>
        <taxon>Sar</taxon>
        <taxon>Stramenopiles</taxon>
        <taxon>Ochrophyta</taxon>
        <taxon>Bolidophyceae</taxon>
        <taxon>Parmales</taxon>
        <taxon>Triparmaceae</taxon>
        <taxon>Triparma</taxon>
    </lineage>
</organism>
<gene>
    <name evidence="2" type="ORF">TrST_g3926</name>
</gene>
<protein>
    <recommendedName>
        <fullName evidence="4">2',3'-cyclic-nucleotide 3'-phosphodiesterase</fullName>
    </recommendedName>
</protein>
<sequence>MATRRNTVQLEASKLPSHVKPHVSEGASLYSSPVFHGYSMWLLPSQGEDCDFLASVIKHTADELSTDAFLPHLSVLAGINDRDEEWLLKRMEMLEQRLKHNFDDIFVPEMRLHGLGARDLFFQCVYAHPVLTKSITGINKVACEVFERPGNGCGYDAAWMPHLSLVYGDLDLETKTSTMANLALDVIGKAFHFGTLQLWHTEGLHTDWRCVKSVDLPLPLDESSALAGSPTSKIGGMGTTDMYNWAAARKAMIRAHDFATKKSSSELFKGVDELGIGGEGEGEDEGEEEKEKEKEKEKGNSSRGVEQLTVGSDTFKELTTKRDEVHNIILSSIEESKKKDGSDPHHAHPVVSMMANYDWSGGIAKAGMSWGTVGHAVQHAAAGDGGKHHQRLKRSQTIDF</sequence>
<dbReference type="PANTHER" id="PTHR28141">
    <property type="entry name" value="2',3'-CYCLIC-NUCLEOTIDE 3'-PHOSPHODIESTERASE"/>
    <property type="match status" value="1"/>
</dbReference>
<dbReference type="GO" id="GO:0009187">
    <property type="term" value="P:cyclic nucleotide metabolic process"/>
    <property type="evidence" value="ECO:0007669"/>
    <property type="project" value="TreeGrafter"/>
</dbReference>
<dbReference type="Gene3D" id="3.90.1140.10">
    <property type="entry name" value="Cyclic phosphodiesterase"/>
    <property type="match status" value="1"/>
</dbReference>
<evidence type="ECO:0000256" key="1">
    <source>
        <dbReference type="SAM" id="MobiDB-lite"/>
    </source>
</evidence>
<accession>A0A9W7BCG7</accession>
<comment type="caution">
    <text evidence="2">The sequence shown here is derived from an EMBL/GenBank/DDBJ whole genome shotgun (WGS) entry which is preliminary data.</text>
</comment>
<keyword evidence="3" id="KW-1185">Reference proteome</keyword>
<evidence type="ECO:0008006" key="4">
    <source>
        <dbReference type="Google" id="ProtNLM"/>
    </source>
</evidence>
<proteinExistence type="predicted"/>
<feature type="compositionally biased region" description="Polar residues" evidence="1">
    <location>
        <begin position="301"/>
        <end position="312"/>
    </location>
</feature>
<feature type="region of interest" description="Disordered" evidence="1">
    <location>
        <begin position="270"/>
        <end position="312"/>
    </location>
</feature>
<dbReference type="InterPro" id="IPR012386">
    <property type="entry name" value="Cyclic-nucl_3Pdiesterase"/>
</dbReference>
<feature type="compositionally biased region" description="Basic and acidic residues" evidence="1">
    <location>
        <begin position="289"/>
        <end position="300"/>
    </location>
</feature>
<dbReference type="OrthoDB" id="514292at2759"/>
<dbReference type="GO" id="GO:0004113">
    <property type="term" value="F:2',3'-cyclic-nucleotide 3'-phosphodiesterase activity"/>
    <property type="evidence" value="ECO:0007669"/>
    <property type="project" value="TreeGrafter"/>
</dbReference>
<dbReference type="InterPro" id="IPR009097">
    <property type="entry name" value="Cyclic_Pdiesterase"/>
</dbReference>
<evidence type="ECO:0000313" key="3">
    <source>
        <dbReference type="Proteomes" id="UP001165085"/>
    </source>
</evidence>
<dbReference type="SUPFAM" id="SSF55144">
    <property type="entry name" value="LigT-like"/>
    <property type="match status" value="1"/>
</dbReference>
<reference evidence="3" key="1">
    <citation type="journal article" date="2023" name="Commun. Biol.">
        <title>Genome analysis of Parmales, the sister group of diatoms, reveals the evolutionary specialization of diatoms from phago-mixotrophs to photoautotrophs.</title>
        <authorList>
            <person name="Ban H."/>
            <person name="Sato S."/>
            <person name="Yoshikawa S."/>
            <person name="Yamada K."/>
            <person name="Nakamura Y."/>
            <person name="Ichinomiya M."/>
            <person name="Sato N."/>
            <person name="Blanc-Mathieu R."/>
            <person name="Endo H."/>
            <person name="Kuwata A."/>
            <person name="Ogata H."/>
        </authorList>
    </citation>
    <scope>NUCLEOTIDE SEQUENCE [LARGE SCALE GENOMIC DNA]</scope>
    <source>
        <strain evidence="3">NIES 3701</strain>
    </source>
</reference>
<dbReference type="Pfam" id="PF07823">
    <property type="entry name" value="CPDase"/>
    <property type="match status" value="1"/>
</dbReference>
<evidence type="ECO:0000313" key="2">
    <source>
        <dbReference type="EMBL" id="GMH88451.1"/>
    </source>
</evidence>
<name>A0A9W7BCG7_9STRA</name>
<dbReference type="Proteomes" id="UP001165085">
    <property type="component" value="Unassembled WGS sequence"/>
</dbReference>
<dbReference type="PANTHER" id="PTHR28141:SF1">
    <property type="entry name" value="2',3'-CYCLIC-NUCLEOTIDE 3'-PHOSPHODIESTERASE"/>
    <property type="match status" value="1"/>
</dbReference>
<dbReference type="AlphaFoldDB" id="A0A9W7BCG7"/>
<dbReference type="EMBL" id="BRXY01000343">
    <property type="protein sequence ID" value="GMH88451.1"/>
    <property type="molecule type" value="Genomic_DNA"/>
</dbReference>